<dbReference type="Proteomes" id="UP001500751">
    <property type="component" value="Unassembled WGS sequence"/>
</dbReference>
<gene>
    <name evidence="1" type="ORF">GCM10009839_57440</name>
</gene>
<organism evidence="1 2">
    <name type="scientific">Catenulispora yoronensis</name>
    <dbReference type="NCBI Taxonomy" id="450799"/>
    <lineage>
        <taxon>Bacteria</taxon>
        <taxon>Bacillati</taxon>
        <taxon>Actinomycetota</taxon>
        <taxon>Actinomycetes</taxon>
        <taxon>Catenulisporales</taxon>
        <taxon>Catenulisporaceae</taxon>
        <taxon>Catenulispora</taxon>
    </lineage>
</organism>
<comment type="caution">
    <text evidence="1">The sequence shown here is derived from an EMBL/GenBank/DDBJ whole genome shotgun (WGS) entry which is preliminary data.</text>
</comment>
<name>A0ABP5GFW0_9ACTN</name>
<keyword evidence="2" id="KW-1185">Reference proteome</keyword>
<dbReference type="EMBL" id="BAAAQN010000039">
    <property type="protein sequence ID" value="GAA2045785.1"/>
    <property type="molecule type" value="Genomic_DNA"/>
</dbReference>
<reference evidence="2" key="1">
    <citation type="journal article" date="2019" name="Int. J. Syst. Evol. Microbiol.">
        <title>The Global Catalogue of Microorganisms (GCM) 10K type strain sequencing project: providing services to taxonomists for standard genome sequencing and annotation.</title>
        <authorList>
            <consortium name="The Broad Institute Genomics Platform"/>
            <consortium name="The Broad Institute Genome Sequencing Center for Infectious Disease"/>
            <person name="Wu L."/>
            <person name="Ma J."/>
        </authorList>
    </citation>
    <scope>NUCLEOTIDE SEQUENCE [LARGE SCALE GENOMIC DNA]</scope>
    <source>
        <strain evidence="2">JCM 16014</strain>
    </source>
</reference>
<sequence length="116" mass="12545">MSQYYVVGDETVWNPAQGVSQLFLRQVAAFEDIVAQPSGIGPMESDEARIAPAELRAFADALLLWRARSRHPVLAALSDGFLATIIALADRTGVADPTWDSRLVAAGSELSRSMSR</sequence>
<protein>
    <submittedName>
        <fullName evidence="1">Uncharacterized protein</fullName>
    </submittedName>
</protein>
<proteinExistence type="predicted"/>
<evidence type="ECO:0000313" key="1">
    <source>
        <dbReference type="EMBL" id="GAA2045785.1"/>
    </source>
</evidence>
<dbReference type="RefSeq" id="WP_344668780.1">
    <property type="nucleotide sequence ID" value="NZ_BAAAQN010000039.1"/>
</dbReference>
<dbReference type="Pfam" id="PF19564">
    <property type="entry name" value="DUF6086"/>
    <property type="match status" value="1"/>
</dbReference>
<dbReference type="InterPro" id="IPR045732">
    <property type="entry name" value="DUF6086"/>
</dbReference>
<accession>A0ABP5GFW0</accession>
<evidence type="ECO:0000313" key="2">
    <source>
        <dbReference type="Proteomes" id="UP001500751"/>
    </source>
</evidence>